<gene>
    <name evidence="17" type="primary">nnrD</name>
    <name evidence="18" type="synonym">nnrE</name>
    <name evidence="22" type="ORF">SAMN05216366_10464</name>
</gene>
<proteinExistence type="inferred from homology"/>
<evidence type="ECO:0000256" key="10">
    <source>
        <dbReference type="ARBA" id="ARBA00023027"/>
    </source>
</evidence>
<dbReference type="GO" id="GO:0110051">
    <property type="term" value="P:metabolite repair"/>
    <property type="evidence" value="ECO:0007669"/>
    <property type="project" value="TreeGrafter"/>
</dbReference>
<dbReference type="HAMAP" id="MF_01965">
    <property type="entry name" value="NADHX_dehydratase"/>
    <property type="match status" value="1"/>
</dbReference>
<keyword evidence="8 17" id="KW-0521">NADP</keyword>
<keyword evidence="10 17" id="KW-0520">NAD</keyword>
<evidence type="ECO:0000256" key="13">
    <source>
        <dbReference type="ARBA" id="ARBA00023268"/>
    </source>
</evidence>
<feature type="binding site" evidence="18">
    <location>
        <position position="131"/>
    </location>
    <ligand>
        <name>K(+)</name>
        <dbReference type="ChEBI" id="CHEBI:29103"/>
    </ligand>
</feature>
<evidence type="ECO:0000256" key="14">
    <source>
        <dbReference type="ARBA" id="ARBA00025153"/>
    </source>
</evidence>
<dbReference type="GO" id="GO:0052855">
    <property type="term" value="F:ADP-dependent NAD(P)H-hydrate dehydratase activity"/>
    <property type="evidence" value="ECO:0007669"/>
    <property type="project" value="UniProtKB-UniRule"/>
</dbReference>
<comment type="function">
    <text evidence="18">Catalyzes the epimerization of the S- and R-forms of NAD(P)HX, a damaged form of NAD(P)H that is a result of enzymatic or heat-dependent hydration. This is a prerequisite for the S-specific NAD(P)H-hydrate dehydratase to allow the repair of both epimers of NAD(P)HX.</text>
</comment>
<dbReference type="InterPro" id="IPR017953">
    <property type="entry name" value="Carbohydrate_kinase_pred_CS"/>
</dbReference>
<evidence type="ECO:0000256" key="7">
    <source>
        <dbReference type="ARBA" id="ARBA00022840"/>
    </source>
</evidence>
<dbReference type="GO" id="GO:0046496">
    <property type="term" value="P:nicotinamide nucleotide metabolic process"/>
    <property type="evidence" value="ECO:0007669"/>
    <property type="project" value="UniProtKB-UniRule"/>
</dbReference>
<keyword evidence="13" id="KW-0511">Multifunctional enzyme</keyword>
<feature type="binding site" evidence="17">
    <location>
        <position position="455"/>
    </location>
    <ligand>
        <name>AMP</name>
        <dbReference type="ChEBI" id="CHEBI:456215"/>
    </ligand>
</feature>
<comment type="similarity">
    <text evidence="4 19">In the C-terminal section; belongs to the NnrD/CARKD family.</text>
</comment>
<dbReference type="Pfam" id="PF01256">
    <property type="entry name" value="Carb_kinase"/>
    <property type="match status" value="1"/>
</dbReference>
<sequence length="521" mass="54968">MKIAVSEEMRNIDRLAAEEYGLPELLLMESAGHRVAQAMEHLLGEVAGKTICVLAGSGNNGGDAFVAARYLTNMGAKIKIFLTCEPAHLKTASSRMKKASDKMGIEVHGLEEDRDWNRLHVALKFADGIVDGILGTGFNGELKKKVLRLIEEVNEAGKKVLAIDIPSGVEADTGKVSTVAIMADMTLTLGLPKVGHLLSPGADMTGQLIVDDIGIPQNLLQSKLIQQSLLDDKLAVTLLPLRGKAVHKGDCGRILVVAGSLGMTGAAALAATAALRAGAGIVTLAVPESLQPVLAGQLQEVMVQPVDEKTKGAMGGEEALKRLLELAQSHDAVLIGPGMGRSMETQELIRMFVQRVNKPLIMDADALFAFNSQPDDLSKLPQVPVLTPHLGEMAALLGVSVPELRESLLPIVREAAAEYQCILVVKSECTLVAYPDGMIFLSTQGNPGMATAGSGDVLAGTIAGLMKQTESGLAPLAGVYLHGRAGDIAYGEKGESLLAGDIRENLAQALKELRKKQLTGQ</sequence>
<keyword evidence="12 17" id="KW-0456">Lyase</keyword>
<comment type="catalytic activity">
    <reaction evidence="1 18 19">
        <text>(6R)-NADHX = (6S)-NADHX</text>
        <dbReference type="Rhea" id="RHEA:32215"/>
        <dbReference type="ChEBI" id="CHEBI:64074"/>
        <dbReference type="ChEBI" id="CHEBI:64075"/>
        <dbReference type="EC" id="5.1.99.6"/>
    </reaction>
</comment>
<evidence type="ECO:0000256" key="17">
    <source>
        <dbReference type="HAMAP-Rule" id="MF_01965"/>
    </source>
</evidence>
<feature type="domain" description="YjeF N-terminal" evidence="21">
    <location>
        <begin position="9"/>
        <end position="221"/>
    </location>
</feature>
<dbReference type="PROSITE" id="PS51383">
    <property type="entry name" value="YJEF_C_3"/>
    <property type="match status" value="1"/>
</dbReference>
<dbReference type="AlphaFoldDB" id="A0A1H0P0Z5"/>
<dbReference type="RefSeq" id="WP_074571420.1">
    <property type="nucleotide sequence ID" value="NZ_FNJQ01000004.1"/>
</dbReference>
<evidence type="ECO:0000256" key="2">
    <source>
        <dbReference type="ARBA" id="ARBA00000909"/>
    </source>
</evidence>
<accession>A0A1H0P0Z5</accession>
<evidence type="ECO:0000256" key="18">
    <source>
        <dbReference type="HAMAP-Rule" id="MF_01966"/>
    </source>
</evidence>
<dbReference type="GO" id="GO:0005524">
    <property type="term" value="F:ATP binding"/>
    <property type="evidence" value="ECO:0007669"/>
    <property type="project" value="UniProtKB-UniRule"/>
</dbReference>
<comment type="similarity">
    <text evidence="3 19">In the N-terminal section; belongs to the NnrE/AIBP family.</text>
</comment>
<evidence type="ECO:0000256" key="3">
    <source>
        <dbReference type="ARBA" id="ARBA00006001"/>
    </source>
</evidence>
<dbReference type="GO" id="GO:0052856">
    <property type="term" value="F:NAD(P)HX epimerase activity"/>
    <property type="evidence" value="ECO:0007669"/>
    <property type="project" value="UniProtKB-UniRule"/>
</dbReference>
<organism evidence="22 23">
    <name type="scientific">Selenomonas ruminantium</name>
    <dbReference type="NCBI Taxonomy" id="971"/>
    <lineage>
        <taxon>Bacteria</taxon>
        <taxon>Bacillati</taxon>
        <taxon>Bacillota</taxon>
        <taxon>Negativicutes</taxon>
        <taxon>Selenomonadales</taxon>
        <taxon>Selenomonadaceae</taxon>
        <taxon>Selenomonas</taxon>
    </lineage>
</organism>
<feature type="binding site" evidence="17">
    <location>
        <position position="266"/>
    </location>
    <ligand>
        <name>(6S)-NADPHX</name>
        <dbReference type="ChEBI" id="CHEBI:64076"/>
    </ligand>
</feature>
<evidence type="ECO:0000259" key="20">
    <source>
        <dbReference type="PROSITE" id="PS51383"/>
    </source>
</evidence>
<dbReference type="Gene3D" id="3.40.1190.20">
    <property type="match status" value="1"/>
</dbReference>
<evidence type="ECO:0000256" key="12">
    <source>
        <dbReference type="ARBA" id="ARBA00023239"/>
    </source>
</evidence>
<dbReference type="InterPro" id="IPR036652">
    <property type="entry name" value="YjeF_N_dom_sf"/>
</dbReference>
<evidence type="ECO:0000313" key="23">
    <source>
        <dbReference type="Proteomes" id="UP000182412"/>
    </source>
</evidence>
<evidence type="ECO:0000313" key="22">
    <source>
        <dbReference type="EMBL" id="SDO98624.1"/>
    </source>
</evidence>
<dbReference type="Gene3D" id="3.40.50.10260">
    <property type="entry name" value="YjeF N-terminal domain"/>
    <property type="match status" value="1"/>
</dbReference>
<evidence type="ECO:0000256" key="1">
    <source>
        <dbReference type="ARBA" id="ARBA00000013"/>
    </source>
</evidence>
<feature type="domain" description="YjeF C-terminal" evidence="20">
    <location>
        <begin position="231"/>
        <end position="513"/>
    </location>
</feature>
<dbReference type="NCBIfam" id="TIGR00196">
    <property type="entry name" value="yjeF_cterm"/>
    <property type="match status" value="1"/>
</dbReference>
<comment type="function">
    <text evidence="17">Catalyzes the dehydration of the S-form of NAD(P)HX at the expense of ADP, which is converted to AMP. Together with NAD(P)HX epimerase, which catalyzes the epimerization of the S- and R-forms, the enzyme allows the repair of both epimers of NAD(P)HX, a damaged form of NAD(P)H that is a result of enzymatic or heat-dependent hydration.</text>
</comment>
<keyword evidence="7 17" id="KW-0067">ATP-binding</keyword>
<dbReference type="InterPro" id="IPR030677">
    <property type="entry name" value="Nnr"/>
</dbReference>
<feature type="binding site" evidence="18">
    <location>
        <position position="60"/>
    </location>
    <ligand>
        <name>K(+)</name>
        <dbReference type="ChEBI" id="CHEBI:29103"/>
    </ligand>
</feature>
<dbReference type="SUPFAM" id="SSF53613">
    <property type="entry name" value="Ribokinase-like"/>
    <property type="match status" value="1"/>
</dbReference>
<dbReference type="EC" id="4.2.1.136" evidence="19"/>
<comment type="subunit">
    <text evidence="17">Homotetramer.</text>
</comment>
<dbReference type="EMBL" id="FNJQ01000004">
    <property type="protein sequence ID" value="SDO98624.1"/>
    <property type="molecule type" value="Genomic_DNA"/>
</dbReference>
<keyword evidence="11 18" id="KW-0413">Isomerase</keyword>
<dbReference type="Proteomes" id="UP000182412">
    <property type="component" value="Unassembled WGS sequence"/>
</dbReference>
<dbReference type="CDD" id="cd01171">
    <property type="entry name" value="YXKO-related"/>
    <property type="match status" value="1"/>
</dbReference>
<comment type="caution">
    <text evidence="18">Lacks conserved residue(s) required for the propagation of feature annotation.</text>
</comment>
<reference evidence="22 23" key="1">
    <citation type="submission" date="2016-10" db="EMBL/GenBank/DDBJ databases">
        <authorList>
            <person name="de Groot N.N."/>
        </authorList>
    </citation>
    <scope>NUCLEOTIDE SEQUENCE [LARGE SCALE GENOMIC DNA]</scope>
    <source>
        <strain evidence="22 23">S137</strain>
    </source>
</reference>
<feature type="binding site" evidence="18">
    <location>
        <position position="164"/>
    </location>
    <ligand>
        <name>(6S)-NADPHX</name>
        <dbReference type="ChEBI" id="CHEBI:64076"/>
    </ligand>
</feature>
<comment type="catalytic activity">
    <reaction evidence="2 18 19">
        <text>(6R)-NADPHX = (6S)-NADPHX</text>
        <dbReference type="Rhea" id="RHEA:32227"/>
        <dbReference type="ChEBI" id="CHEBI:64076"/>
        <dbReference type="ChEBI" id="CHEBI:64077"/>
        <dbReference type="EC" id="5.1.99.6"/>
    </reaction>
</comment>
<feature type="binding site" evidence="17">
    <location>
        <position position="338"/>
    </location>
    <ligand>
        <name>(6S)-NADPHX</name>
        <dbReference type="ChEBI" id="CHEBI:64076"/>
    </ligand>
</feature>
<evidence type="ECO:0000256" key="19">
    <source>
        <dbReference type="PIRNR" id="PIRNR017184"/>
    </source>
</evidence>
<feature type="binding site" evidence="17">
    <location>
        <position position="389"/>
    </location>
    <ligand>
        <name>(6S)-NADPHX</name>
        <dbReference type="ChEBI" id="CHEBI:64076"/>
    </ligand>
</feature>
<dbReference type="SUPFAM" id="SSF64153">
    <property type="entry name" value="YjeF N-terminal domain-like"/>
    <property type="match status" value="1"/>
</dbReference>
<keyword evidence="5 18" id="KW-0479">Metal-binding</keyword>
<comment type="function">
    <text evidence="14 19">Bifunctional enzyme that catalyzes the epimerization of the S- and R-forms of NAD(P)HX and the dehydration of the S-form of NAD(P)HX at the expense of ADP, which is converted to AMP. This allows the repair of both epimers of NAD(P)HX, a damaged form of NAD(P)H that is a result of enzymatic or heat-dependent hydration.</text>
</comment>
<dbReference type="EC" id="5.1.99.6" evidence="19"/>
<evidence type="ECO:0000256" key="11">
    <source>
        <dbReference type="ARBA" id="ARBA00023235"/>
    </source>
</evidence>
<dbReference type="PANTHER" id="PTHR12592:SF0">
    <property type="entry name" value="ATP-DEPENDENT (S)-NAD(P)H-HYDRATE DEHYDRATASE"/>
    <property type="match status" value="1"/>
</dbReference>
<comment type="catalytic activity">
    <reaction evidence="15 17 19">
        <text>(6S)-NADHX + ADP = AMP + phosphate + NADH + H(+)</text>
        <dbReference type="Rhea" id="RHEA:32223"/>
        <dbReference type="ChEBI" id="CHEBI:15378"/>
        <dbReference type="ChEBI" id="CHEBI:43474"/>
        <dbReference type="ChEBI" id="CHEBI:57945"/>
        <dbReference type="ChEBI" id="CHEBI:64074"/>
        <dbReference type="ChEBI" id="CHEBI:456215"/>
        <dbReference type="ChEBI" id="CHEBI:456216"/>
        <dbReference type="EC" id="4.2.1.136"/>
    </reaction>
</comment>
<dbReference type="PROSITE" id="PS01050">
    <property type="entry name" value="YJEF_C_2"/>
    <property type="match status" value="1"/>
</dbReference>
<evidence type="ECO:0000256" key="4">
    <source>
        <dbReference type="ARBA" id="ARBA00009524"/>
    </source>
</evidence>
<evidence type="ECO:0000259" key="21">
    <source>
        <dbReference type="PROSITE" id="PS51385"/>
    </source>
</evidence>
<dbReference type="PANTHER" id="PTHR12592">
    <property type="entry name" value="ATP-DEPENDENT (S)-NAD(P)H-HYDRATE DEHYDRATASE FAMILY MEMBER"/>
    <property type="match status" value="1"/>
</dbReference>
<feature type="binding site" evidence="18">
    <location>
        <position position="167"/>
    </location>
    <ligand>
        <name>K(+)</name>
        <dbReference type="ChEBI" id="CHEBI:29103"/>
    </ligand>
</feature>
<dbReference type="InterPro" id="IPR000631">
    <property type="entry name" value="CARKD"/>
</dbReference>
<dbReference type="InterPro" id="IPR004443">
    <property type="entry name" value="YjeF_N_dom"/>
</dbReference>
<comment type="similarity">
    <text evidence="18">Belongs to the NnrE/AIBP family.</text>
</comment>
<comment type="cofactor">
    <cofactor evidence="18 19">
        <name>K(+)</name>
        <dbReference type="ChEBI" id="CHEBI:29103"/>
    </cofactor>
    <text evidence="18 19">Binds 1 potassium ion per subunit.</text>
</comment>
<dbReference type="PIRSF" id="PIRSF017184">
    <property type="entry name" value="Nnr"/>
    <property type="match status" value="1"/>
</dbReference>
<comment type="cofactor">
    <cofactor evidence="17">
        <name>Mg(2+)</name>
        <dbReference type="ChEBI" id="CHEBI:18420"/>
    </cofactor>
</comment>
<dbReference type="GO" id="GO:0046872">
    <property type="term" value="F:metal ion binding"/>
    <property type="evidence" value="ECO:0007669"/>
    <property type="project" value="UniProtKB-UniRule"/>
</dbReference>
<protein>
    <recommendedName>
        <fullName evidence="19">Bifunctional NAD(P)H-hydrate repair enzyme</fullName>
    </recommendedName>
    <alternativeName>
        <fullName evidence="19">Nicotinamide nucleotide repair protein</fullName>
    </alternativeName>
    <domain>
        <recommendedName>
            <fullName evidence="19">ADP-dependent (S)-NAD(P)H-hydrate dehydratase</fullName>
            <ecNumber evidence="19">4.2.1.136</ecNumber>
        </recommendedName>
        <alternativeName>
            <fullName evidence="19">ADP-dependent NAD(P)HX dehydratase</fullName>
        </alternativeName>
    </domain>
    <domain>
        <recommendedName>
            <fullName evidence="19">NAD(P)H-hydrate epimerase</fullName>
            <ecNumber evidence="19">5.1.99.6</ecNumber>
        </recommendedName>
    </domain>
</protein>
<feature type="binding site" evidence="17">
    <location>
        <position position="456"/>
    </location>
    <ligand>
        <name>(6S)-NADPHX</name>
        <dbReference type="ChEBI" id="CHEBI:64076"/>
    </ligand>
</feature>
<keyword evidence="9 18" id="KW-0630">Potassium</keyword>
<dbReference type="HAMAP" id="MF_01966">
    <property type="entry name" value="NADHX_epimerase"/>
    <property type="match status" value="1"/>
</dbReference>
<feature type="binding site" evidence="17">
    <location>
        <begin position="426"/>
        <end position="430"/>
    </location>
    <ligand>
        <name>AMP</name>
        <dbReference type="ChEBI" id="CHEBI:456215"/>
    </ligand>
</feature>
<dbReference type="PROSITE" id="PS51385">
    <property type="entry name" value="YJEF_N"/>
    <property type="match status" value="1"/>
</dbReference>
<keyword evidence="6 17" id="KW-0547">Nucleotide-binding</keyword>
<feature type="binding site" evidence="18">
    <location>
        <begin position="135"/>
        <end position="141"/>
    </location>
    <ligand>
        <name>(6S)-NADPHX</name>
        <dbReference type="ChEBI" id="CHEBI:64076"/>
    </ligand>
</feature>
<name>A0A1H0P0Z5_SELRU</name>
<evidence type="ECO:0000256" key="8">
    <source>
        <dbReference type="ARBA" id="ARBA00022857"/>
    </source>
</evidence>
<dbReference type="OrthoDB" id="9806925at2"/>
<evidence type="ECO:0000256" key="5">
    <source>
        <dbReference type="ARBA" id="ARBA00022723"/>
    </source>
</evidence>
<dbReference type="Pfam" id="PF03853">
    <property type="entry name" value="YjeF_N"/>
    <property type="match status" value="1"/>
</dbReference>
<feature type="binding site" evidence="18">
    <location>
        <begin position="59"/>
        <end position="63"/>
    </location>
    <ligand>
        <name>(6S)-NADPHX</name>
        <dbReference type="ChEBI" id="CHEBI:64076"/>
    </ligand>
</feature>
<comment type="catalytic activity">
    <reaction evidence="16 17 19">
        <text>(6S)-NADPHX + ADP = AMP + phosphate + NADPH + H(+)</text>
        <dbReference type="Rhea" id="RHEA:32235"/>
        <dbReference type="ChEBI" id="CHEBI:15378"/>
        <dbReference type="ChEBI" id="CHEBI:43474"/>
        <dbReference type="ChEBI" id="CHEBI:57783"/>
        <dbReference type="ChEBI" id="CHEBI:64076"/>
        <dbReference type="ChEBI" id="CHEBI:456215"/>
        <dbReference type="ChEBI" id="CHEBI:456216"/>
        <dbReference type="EC" id="4.2.1.136"/>
    </reaction>
</comment>
<evidence type="ECO:0000256" key="16">
    <source>
        <dbReference type="ARBA" id="ARBA00049209"/>
    </source>
</evidence>
<evidence type="ECO:0000256" key="9">
    <source>
        <dbReference type="ARBA" id="ARBA00022958"/>
    </source>
</evidence>
<comment type="similarity">
    <text evidence="17">Belongs to the NnrD/CARKD family.</text>
</comment>
<dbReference type="InterPro" id="IPR029056">
    <property type="entry name" value="Ribokinase-like"/>
</dbReference>
<dbReference type="NCBIfam" id="TIGR00197">
    <property type="entry name" value="yjeF_nterm"/>
    <property type="match status" value="1"/>
</dbReference>
<evidence type="ECO:0000256" key="15">
    <source>
        <dbReference type="ARBA" id="ARBA00048238"/>
    </source>
</evidence>
<evidence type="ECO:0000256" key="6">
    <source>
        <dbReference type="ARBA" id="ARBA00022741"/>
    </source>
</evidence>